<evidence type="ECO:0000256" key="3">
    <source>
        <dbReference type="ARBA" id="ARBA00022448"/>
    </source>
</evidence>
<reference evidence="14 15" key="1">
    <citation type="journal article" date="2020" name="Biotechnol. Biofuels">
        <title>New insights from the biogas microbiome by comprehensive genome-resolved metagenomics of nearly 1600 species originating from multiple anaerobic digesters.</title>
        <authorList>
            <person name="Campanaro S."/>
            <person name="Treu L."/>
            <person name="Rodriguez-R L.M."/>
            <person name="Kovalovszki A."/>
            <person name="Ziels R.M."/>
            <person name="Maus I."/>
            <person name="Zhu X."/>
            <person name="Kougias P.G."/>
            <person name="Basile A."/>
            <person name="Luo G."/>
            <person name="Schluter A."/>
            <person name="Konstantinidis K.T."/>
            <person name="Angelidaki I."/>
        </authorList>
    </citation>
    <scope>NUCLEOTIDE SEQUENCE [LARGE SCALE GENOMIC DNA]</scope>
    <source>
        <strain evidence="14">AS04akNAM_66</strain>
    </source>
</reference>
<evidence type="ECO:0000313" key="15">
    <source>
        <dbReference type="Proteomes" id="UP000551563"/>
    </source>
</evidence>
<keyword evidence="5" id="KW-0997">Cell inner membrane</keyword>
<feature type="domain" description="ABC transporter" evidence="13">
    <location>
        <begin position="5"/>
        <end position="252"/>
    </location>
</feature>
<dbReference type="PANTHER" id="PTHR43776">
    <property type="entry name" value="TRANSPORT ATP-BINDING PROTEIN"/>
    <property type="match status" value="1"/>
</dbReference>
<evidence type="ECO:0000259" key="13">
    <source>
        <dbReference type="PROSITE" id="PS50893"/>
    </source>
</evidence>
<comment type="function">
    <text evidence="12">Probably part of an ABC transporter complex that could be involved in peptide import. Probably responsible for energy coupling to the transport system.</text>
</comment>
<evidence type="ECO:0000256" key="4">
    <source>
        <dbReference type="ARBA" id="ARBA00022475"/>
    </source>
</evidence>
<sequence>MTGILTVSNLSRRFVTKRLWRKPEIFSAVRDVSFDVARGEIVGVVGESGCGKSTLARLILRLLEPSEGGVAFEGRDLASLSKQEMQRSRQKMQMVFQDPYSSIDPRFTAREALLEPFRVQGMRAAGTENRIAELLTMVGLDASLARRYPHQLSGGQKQRVGIARALALNPSLIVLDEPTASLDVSVQAQIISLLDRLRSELVLTYIFISHDLSLVRYFCDRTIVMYAGRIVEVLPKQGVPAHPYTQMLMSSVFEPDPENRREIAKLAGEAPSGYALPAGCAFAARCAQANGICHHADPALEQFAVGHQVACHHAQREEAQ</sequence>
<evidence type="ECO:0000256" key="9">
    <source>
        <dbReference type="ARBA" id="ARBA00022927"/>
    </source>
</evidence>
<dbReference type="PROSITE" id="PS50893">
    <property type="entry name" value="ABC_TRANSPORTER_2"/>
    <property type="match status" value="1"/>
</dbReference>
<keyword evidence="9" id="KW-0653">Protein transport</keyword>
<comment type="caution">
    <text evidence="14">The sequence shown here is derived from an EMBL/GenBank/DDBJ whole genome shotgun (WGS) entry which is preliminary data.</text>
</comment>
<dbReference type="GO" id="GO:0055085">
    <property type="term" value="P:transmembrane transport"/>
    <property type="evidence" value="ECO:0007669"/>
    <property type="project" value="UniProtKB-ARBA"/>
</dbReference>
<keyword evidence="3" id="KW-0813">Transport</keyword>
<keyword evidence="4" id="KW-1003">Cell membrane</keyword>
<dbReference type="Pfam" id="PF08352">
    <property type="entry name" value="oligo_HPY"/>
    <property type="match status" value="1"/>
</dbReference>
<dbReference type="GO" id="GO:0005524">
    <property type="term" value="F:ATP binding"/>
    <property type="evidence" value="ECO:0007669"/>
    <property type="project" value="UniProtKB-KW"/>
</dbReference>
<dbReference type="EMBL" id="DUMN01000107">
    <property type="protein sequence ID" value="HHV66647.1"/>
    <property type="molecule type" value="Genomic_DNA"/>
</dbReference>
<dbReference type="Gene3D" id="3.40.50.300">
    <property type="entry name" value="P-loop containing nucleotide triphosphate hydrolases"/>
    <property type="match status" value="1"/>
</dbReference>
<protein>
    <submittedName>
        <fullName evidence="14">ABC transporter ATP-binding protein</fullName>
    </submittedName>
</protein>
<evidence type="ECO:0000256" key="7">
    <source>
        <dbReference type="ARBA" id="ARBA00022840"/>
    </source>
</evidence>
<comment type="subcellular location">
    <subcellularLocation>
        <location evidence="1">Cell inner membrane</location>
        <topology evidence="1">Peripheral membrane protein</topology>
    </subcellularLocation>
</comment>
<evidence type="ECO:0000256" key="6">
    <source>
        <dbReference type="ARBA" id="ARBA00022741"/>
    </source>
</evidence>
<evidence type="ECO:0000256" key="1">
    <source>
        <dbReference type="ARBA" id="ARBA00004417"/>
    </source>
</evidence>
<evidence type="ECO:0000256" key="12">
    <source>
        <dbReference type="ARBA" id="ARBA00025070"/>
    </source>
</evidence>
<dbReference type="InterPro" id="IPR050319">
    <property type="entry name" value="ABC_transp_ATP-bind"/>
</dbReference>
<dbReference type="InterPro" id="IPR003593">
    <property type="entry name" value="AAA+_ATPase"/>
</dbReference>
<dbReference type="InterPro" id="IPR013563">
    <property type="entry name" value="Oligopep_ABC_C"/>
</dbReference>
<evidence type="ECO:0000256" key="8">
    <source>
        <dbReference type="ARBA" id="ARBA00022856"/>
    </source>
</evidence>
<dbReference type="SUPFAM" id="SSF52540">
    <property type="entry name" value="P-loop containing nucleoside triphosphate hydrolases"/>
    <property type="match status" value="1"/>
</dbReference>
<dbReference type="InterPro" id="IPR003439">
    <property type="entry name" value="ABC_transporter-like_ATP-bd"/>
</dbReference>
<dbReference type="GO" id="GO:0005886">
    <property type="term" value="C:plasma membrane"/>
    <property type="evidence" value="ECO:0007669"/>
    <property type="project" value="UniProtKB-SubCell"/>
</dbReference>
<evidence type="ECO:0000313" key="14">
    <source>
        <dbReference type="EMBL" id="HHV66647.1"/>
    </source>
</evidence>
<keyword evidence="6" id="KW-0547">Nucleotide-binding</keyword>
<evidence type="ECO:0000256" key="11">
    <source>
        <dbReference type="ARBA" id="ARBA00023136"/>
    </source>
</evidence>
<keyword evidence="10" id="KW-1278">Translocase</keyword>
<keyword evidence="8" id="KW-0571">Peptide transport</keyword>
<dbReference type="PANTHER" id="PTHR43776:SF8">
    <property type="entry name" value="ABC TRANSPORTER, ATP-BINDING PROTEIN"/>
    <property type="match status" value="1"/>
</dbReference>
<dbReference type="PROSITE" id="PS00211">
    <property type="entry name" value="ABC_TRANSPORTER_1"/>
    <property type="match status" value="1"/>
</dbReference>
<dbReference type="GO" id="GO:0015833">
    <property type="term" value="P:peptide transport"/>
    <property type="evidence" value="ECO:0007669"/>
    <property type="project" value="UniProtKB-KW"/>
</dbReference>
<dbReference type="GO" id="GO:0015031">
    <property type="term" value="P:protein transport"/>
    <property type="evidence" value="ECO:0007669"/>
    <property type="project" value="UniProtKB-KW"/>
</dbReference>
<accession>A0A7V6P903</accession>
<dbReference type="RefSeq" id="WP_278500297.1">
    <property type="nucleotide sequence ID" value="NZ_CP122439.1"/>
</dbReference>
<evidence type="ECO:0000256" key="10">
    <source>
        <dbReference type="ARBA" id="ARBA00022967"/>
    </source>
</evidence>
<dbReference type="InterPro" id="IPR017871">
    <property type="entry name" value="ABC_transporter-like_CS"/>
</dbReference>
<dbReference type="Proteomes" id="UP000551563">
    <property type="component" value="Unassembled WGS sequence"/>
</dbReference>
<evidence type="ECO:0000256" key="5">
    <source>
        <dbReference type="ARBA" id="ARBA00022519"/>
    </source>
</evidence>
<dbReference type="CDD" id="cd03257">
    <property type="entry name" value="ABC_NikE_OppD_transporters"/>
    <property type="match status" value="1"/>
</dbReference>
<comment type="similarity">
    <text evidence="2">Belongs to the ABC transporter superfamily.</text>
</comment>
<proteinExistence type="inferred from homology"/>
<name>A0A7V6P903_9HYPH</name>
<dbReference type="Pfam" id="PF00005">
    <property type="entry name" value="ABC_tran"/>
    <property type="match status" value="1"/>
</dbReference>
<dbReference type="GO" id="GO:0016887">
    <property type="term" value="F:ATP hydrolysis activity"/>
    <property type="evidence" value="ECO:0007669"/>
    <property type="project" value="InterPro"/>
</dbReference>
<dbReference type="InterPro" id="IPR027417">
    <property type="entry name" value="P-loop_NTPase"/>
</dbReference>
<organism evidence="14 15">
    <name type="scientific">Brucella intermedia</name>
    <dbReference type="NCBI Taxonomy" id="94625"/>
    <lineage>
        <taxon>Bacteria</taxon>
        <taxon>Pseudomonadati</taxon>
        <taxon>Pseudomonadota</taxon>
        <taxon>Alphaproteobacteria</taxon>
        <taxon>Hyphomicrobiales</taxon>
        <taxon>Brucellaceae</taxon>
        <taxon>Brucella/Ochrobactrum group</taxon>
        <taxon>Brucella</taxon>
    </lineage>
</organism>
<evidence type="ECO:0000256" key="2">
    <source>
        <dbReference type="ARBA" id="ARBA00005417"/>
    </source>
</evidence>
<gene>
    <name evidence="14" type="ORF">GXX48_03235</name>
</gene>
<dbReference type="NCBIfam" id="TIGR01727">
    <property type="entry name" value="oligo_HPY"/>
    <property type="match status" value="1"/>
</dbReference>
<dbReference type="SMART" id="SM00382">
    <property type="entry name" value="AAA"/>
    <property type="match status" value="1"/>
</dbReference>
<keyword evidence="7 14" id="KW-0067">ATP-binding</keyword>
<keyword evidence="11" id="KW-0472">Membrane</keyword>
<dbReference type="AlphaFoldDB" id="A0A7V6P903"/>
<dbReference type="FunFam" id="3.40.50.300:FF:000016">
    <property type="entry name" value="Oligopeptide ABC transporter ATP-binding component"/>
    <property type="match status" value="1"/>
</dbReference>